<dbReference type="AlphaFoldDB" id="A0A0V1G654"/>
<evidence type="ECO:0000256" key="1">
    <source>
        <dbReference type="SAM" id="MobiDB-lite"/>
    </source>
</evidence>
<name>A0A0V1G654_TRIPS</name>
<proteinExistence type="predicted"/>
<dbReference type="OrthoDB" id="5918190at2759"/>
<comment type="caution">
    <text evidence="2">The sequence shown here is derived from an EMBL/GenBank/DDBJ whole genome shotgun (WGS) entry which is preliminary data.</text>
</comment>
<protein>
    <submittedName>
        <fullName evidence="2">Uncharacterized protein</fullName>
    </submittedName>
</protein>
<evidence type="ECO:0000313" key="3">
    <source>
        <dbReference type="Proteomes" id="UP000054995"/>
    </source>
</evidence>
<accession>A0A0V1G654</accession>
<keyword evidence="3" id="KW-1185">Reference proteome</keyword>
<feature type="compositionally biased region" description="Basic and acidic residues" evidence="1">
    <location>
        <begin position="101"/>
        <end position="118"/>
    </location>
</feature>
<gene>
    <name evidence="2" type="ORF">T4D_9813</name>
</gene>
<sequence>MRVLSCETIRPNRLRGFPLLPEKDLKTEQHACCSIPHRAQKSKTGPSHFFKIISTAMTKCMETLARDSKEMPGTSTGTMDLLSFTCQVNDWEDHQLTSQEKQQRIKLATDQKSHKREEDADCVLN</sequence>
<reference evidence="2 3" key="1">
    <citation type="submission" date="2015-01" db="EMBL/GenBank/DDBJ databases">
        <title>Evolution of Trichinella species and genotypes.</title>
        <authorList>
            <person name="Korhonen P.K."/>
            <person name="Edoardo P."/>
            <person name="Giuseppe L.R."/>
            <person name="Gasser R.B."/>
        </authorList>
    </citation>
    <scope>NUCLEOTIDE SEQUENCE [LARGE SCALE GENOMIC DNA]</scope>
    <source>
        <strain evidence="2">ISS470</strain>
    </source>
</reference>
<evidence type="ECO:0000313" key="2">
    <source>
        <dbReference type="EMBL" id="KRY93742.1"/>
    </source>
</evidence>
<organism evidence="2 3">
    <name type="scientific">Trichinella pseudospiralis</name>
    <name type="common">Parasitic roundworm</name>
    <dbReference type="NCBI Taxonomy" id="6337"/>
    <lineage>
        <taxon>Eukaryota</taxon>
        <taxon>Metazoa</taxon>
        <taxon>Ecdysozoa</taxon>
        <taxon>Nematoda</taxon>
        <taxon>Enoplea</taxon>
        <taxon>Dorylaimia</taxon>
        <taxon>Trichinellida</taxon>
        <taxon>Trichinellidae</taxon>
        <taxon>Trichinella</taxon>
    </lineage>
</organism>
<feature type="region of interest" description="Disordered" evidence="1">
    <location>
        <begin position="101"/>
        <end position="125"/>
    </location>
</feature>
<dbReference type="EMBL" id="JYDT01000001">
    <property type="protein sequence ID" value="KRY93742.1"/>
    <property type="molecule type" value="Genomic_DNA"/>
</dbReference>
<dbReference type="Proteomes" id="UP000054995">
    <property type="component" value="Unassembled WGS sequence"/>
</dbReference>